<dbReference type="GO" id="GO:0006508">
    <property type="term" value="P:proteolysis"/>
    <property type="evidence" value="ECO:0007669"/>
    <property type="project" value="InterPro"/>
</dbReference>
<dbReference type="PANTHER" id="PTHR14218:SF15">
    <property type="entry name" value="TRIPEPTIDYL-PEPTIDASE 1"/>
    <property type="match status" value="1"/>
</dbReference>
<dbReference type="Pfam" id="PF09286">
    <property type="entry name" value="Pro-kuma_activ"/>
    <property type="match status" value="1"/>
</dbReference>
<dbReference type="GO" id="GO:0004252">
    <property type="term" value="F:serine-type endopeptidase activity"/>
    <property type="evidence" value="ECO:0007669"/>
    <property type="project" value="UniProtKB-EC"/>
</dbReference>
<dbReference type="CDD" id="cd11377">
    <property type="entry name" value="Pro-peptidase_S53"/>
    <property type="match status" value="1"/>
</dbReference>
<evidence type="ECO:0000256" key="2">
    <source>
        <dbReference type="ARBA" id="ARBA00023619"/>
    </source>
</evidence>
<comment type="catalytic activity">
    <reaction evidence="1">
        <text>Hydrolysis of proteins with broad specificity for peptide bonds, and a preference for a large uncharged residue in P1. Hydrolyzes peptide amides.</text>
        <dbReference type="EC" id="3.4.21.62"/>
    </reaction>
</comment>
<evidence type="ECO:0000259" key="5">
    <source>
        <dbReference type="SMART" id="SM00944"/>
    </source>
</evidence>
<evidence type="ECO:0000256" key="3">
    <source>
        <dbReference type="SAM" id="Coils"/>
    </source>
</evidence>
<dbReference type="AlphaFoldDB" id="A0A812UKP4"/>
<comment type="caution">
    <text evidence="6">The sequence shown here is derived from an EMBL/GenBank/DDBJ whole genome shotgun (WGS) entry which is preliminary data.</text>
</comment>
<feature type="domain" description="Peptidase S53 activation" evidence="5">
    <location>
        <begin position="175"/>
        <end position="317"/>
    </location>
</feature>
<evidence type="ECO:0000256" key="1">
    <source>
        <dbReference type="ARBA" id="ARBA00023529"/>
    </source>
</evidence>
<dbReference type="EC" id="3.4.21.62" evidence="2"/>
<dbReference type="SUPFAM" id="SSF52743">
    <property type="entry name" value="Subtilisin-like"/>
    <property type="match status" value="1"/>
</dbReference>
<dbReference type="InterPro" id="IPR050819">
    <property type="entry name" value="Tripeptidyl-peptidase_I"/>
</dbReference>
<protein>
    <recommendedName>
        <fullName evidence="2">subtilisin</fullName>
        <ecNumber evidence="2">3.4.21.62</ecNumber>
    </recommendedName>
</protein>
<evidence type="ECO:0000313" key="6">
    <source>
        <dbReference type="EMBL" id="CAE7571188.1"/>
    </source>
</evidence>
<dbReference type="Proteomes" id="UP000604046">
    <property type="component" value="Unassembled WGS sequence"/>
</dbReference>
<dbReference type="SUPFAM" id="SSF54897">
    <property type="entry name" value="Protease propeptides/inhibitors"/>
    <property type="match status" value="1"/>
</dbReference>
<proteinExistence type="predicted"/>
<dbReference type="OrthoDB" id="409122at2759"/>
<name>A0A812UKP4_9DINO</name>
<dbReference type="InterPro" id="IPR015366">
    <property type="entry name" value="S53_propep"/>
</dbReference>
<dbReference type="GO" id="GO:0008240">
    <property type="term" value="F:tripeptidyl-peptidase activity"/>
    <property type="evidence" value="ECO:0007669"/>
    <property type="project" value="TreeGrafter"/>
</dbReference>
<feature type="region of interest" description="Disordered" evidence="4">
    <location>
        <begin position="1"/>
        <end position="49"/>
    </location>
</feature>
<keyword evidence="7" id="KW-1185">Reference proteome</keyword>
<accession>A0A812UKP4</accession>
<dbReference type="Gene3D" id="3.40.50.200">
    <property type="entry name" value="Peptidase S8/S53 domain"/>
    <property type="match status" value="1"/>
</dbReference>
<evidence type="ECO:0000256" key="4">
    <source>
        <dbReference type="SAM" id="MobiDB-lite"/>
    </source>
</evidence>
<dbReference type="SMART" id="SM00944">
    <property type="entry name" value="Pro-kuma_activ"/>
    <property type="match status" value="1"/>
</dbReference>
<reference evidence="6" key="1">
    <citation type="submission" date="2021-02" db="EMBL/GenBank/DDBJ databases">
        <authorList>
            <person name="Dougan E. K."/>
            <person name="Rhodes N."/>
            <person name="Thang M."/>
            <person name="Chan C."/>
        </authorList>
    </citation>
    <scope>NUCLEOTIDE SEQUENCE</scope>
</reference>
<sequence>MAEEEPPQSPQAPEEKAEAPVDDESASRTFFTGIDAEAGKKGKGAKDKNRFRNLEATPAGTKIMEHFGDLTNLANSLDVRMEALLREHEQDFFLAYKTHMYTVQKEIKALRHKAEQEEAKTREDTKIKALEGELVRKYWGRRHFTVVIPCTARLLVALSPVLAASVSVEKPPPVPAAWEVAGRADPAEQLELTFALRQQNLDKLDEVFWRVSTPSSSDYGQHWSNEAVNRLTAPRSEHVAAVRDFLRRFGAEAAPATPNGDFLVATVTVEVAEKMLNASYMRLAHGSGQTLLRAPGGYELPPEVAAAVDFVAPTVHVPGVRRPPLEAKPDPTLFDSNSPKHLRSLYNVDAEGKAASNRMAVTAFLEQGYSERSLEAFWKLFCGGITCGKGAPKLVGDYVAGSAGVESMLDIETITGVAGNVEAEFWGFSGRSKDNPKNEPFLKWLTTLSSTGDKDVPKVFSTSYGEDEGSWSYEAAQRLNVEFQKERC</sequence>
<organism evidence="6 7">
    <name type="scientific">Symbiodinium natans</name>
    <dbReference type="NCBI Taxonomy" id="878477"/>
    <lineage>
        <taxon>Eukaryota</taxon>
        <taxon>Sar</taxon>
        <taxon>Alveolata</taxon>
        <taxon>Dinophyceae</taxon>
        <taxon>Suessiales</taxon>
        <taxon>Symbiodiniaceae</taxon>
        <taxon>Symbiodinium</taxon>
    </lineage>
</organism>
<dbReference type="EMBL" id="CAJNDS010002713">
    <property type="protein sequence ID" value="CAE7571188.1"/>
    <property type="molecule type" value="Genomic_DNA"/>
</dbReference>
<gene>
    <name evidence="6" type="primary">tpp1</name>
    <name evidence="6" type="ORF">SNAT2548_LOCUS32533</name>
</gene>
<feature type="compositionally biased region" description="Basic and acidic residues" evidence="4">
    <location>
        <begin position="37"/>
        <end position="49"/>
    </location>
</feature>
<evidence type="ECO:0000313" key="7">
    <source>
        <dbReference type="Proteomes" id="UP000604046"/>
    </source>
</evidence>
<dbReference type="PANTHER" id="PTHR14218">
    <property type="entry name" value="PROTEASE S8 TRIPEPTIDYL PEPTIDASE I CLN2"/>
    <property type="match status" value="1"/>
</dbReference>
<dbReference type="InterPro" id="IPR036852">
    <property type="entry name" value="Peptidase_S8/S53_dom_sf"/>
</dbReference>
<feature type="coiled-coil region" evidence="3">
    <location>
        <begin position="100"/>
        <end position="133"/>
    </location>
</feature>
<keyword evidence="3" id="KW-0175">Coiled coil</keyword>